<evidence type="ECO:0000313" key="2">
    <source>
        <dbReference type="EMBL" id="PVH30403.1"/>
    </source>
</evidence>
<sequence length="178" mass="19395">METIGHCQVFTMFQQFTPSLVPVPRVSARARPTGLLAGTVVRTADGELPVEYLLAGDRVATVSNGLVELRGTSLVEAQDIDVVCFAPSALGRLRDLVVPMHQQVLVHDWRAQILHGRDSMLTPAASMVDDLHVTRERREAVRLIRLHFDDPQVLWADGLKVASAPTPAPGILATGLLH</sequence>
<keyword evidence="3" id="KW-1185">Reference proteome</keyword>
<reference evidence="2 3" key="1">
    <citation type="submission" date="2018-04" db="EMBL/GenBank/DDBJ databases">
        <title>Pararhodobacter oceanense sp. nov., isolated from marine intertidal sediment.</title>
        <authorList>
            <person name="Wang X.-L."/>
            <person name="Du Z.-J."/>
        </authorList>
    </citation>
    <scope>NUCLEOTIDE SEQUENCE [LARGE SCALE GENOMIC DNA]</scope>
    <source>
        <strain evidence="2 3">AM505</strain>
    </source>
</reference>
<feature type="domain" description="Hedgehog/Intein (Hint)" evidence="1">
    <location>
        <begin position="35"/>
        <end position="163"/>
    </location>
</feature>
<proteinExistence type="predicted"/>
<dbReference type="InterPro" id="IPR028992">
    <property type="entry name" value="Hedgehog/Intein_dom"/>
</dbReference>
<dbReference type="OrthoDB" id="7873527at2"/>
<dbReference type="AlphaFoldDB" id="A0A2T8HY90"/>
<evidence type="ECO:0000259" key="1">
    <source>
        <dbReference type="Pfam" id="PF13403"/>
    </source>
</evidence>
<dbReference type="Proteomes" id="UP000245911">
    <property type="component" value="Unassembled WGS sequence"/>
</dbReference>
<evidence type="ECO:0000313" key="3">
    <source>
        <dbReference type="Proteomes" id="UP000245911"/>
    </source>
</evidence>
<name>A0A2T8HY90_9RHOB</name>
<comment type="caution">
    <text evidence="2">The sequence shown here is derived from an EMBL/GenBank/DDBJ whole genome shotgun (WGS) entry which is preliminary data.</text>
</comment>
<gene>
    <name evidence="2" type="ORF">DDE20_02330</name>
</gene>
<organism evidence="2 3">
    <name type="scientific">Pararhodobacter oceanensis</name>
    <dbReference type="NCBI Taxonomy" id="2172121"/>
    <lineage>
        <taxon>Bacteria</taxon>
        <taxon>Pseudomonadati</taxon>
        <taxon>Pseudomonadota</taxon>
        <taxon>Alphaproteobacteria</taxon>
        <taxon>Rhodobacterales</taxon>
        <taxon>Paracoccaceae</taxon>
        <taxon>Pararhodobacter</taxon>
    </lineage>
</organism>
<accession>A0A2T8HY90</accession>
<protein>
    <recommendedName>
        <fullName evidence="1">Hedgehog/Intein (Hint) domain-containing protein</fullName>
    </recommendedName>
</protein>
<dbReference type="Pfam" id="PF13403">
    <property type="entry name" value="Hint_2"/>
    <property type="match status" value="1"/>
</dbReference>
<dbReference type="EMBL" id="QDKM01000001">
    <property type="protein sequence ID" value="PVH30403.1"/>
    <property type="molecule type" value="Genomic_DNA"/>
</dbReference>